<evidence type="ECO:0000313" key="3">
    <source>
        <dbReference type="Proteomes" id="UP000658514"/>
    </source>
</evidence>
<comment type="caution">
    <text evidence="2">The sequence shown here is derived from an EMBL/GenBank/DDBJ whole genome shotgun (WGS) entry which is preliminary data.</text>
</comment>
<accession>A0ABR8AL42</accession>
<dbReference type="RefSeq" id="WP_190552006.1">
    <property type="nucleotide sequence ID" value="NZ_CAWPNO010000018.1"/>
</dbReference>
<name>A0ABR8AL42_9CYAN</name>
<dbReference type="InterPro" id="IPR006342">
    <property type="entry name" value="FkbM_mtfrase"/>
</dbReference>
<dbReference type="NCBIfam" id="TIGR01444">
    <property type="entry name" value="fkbM_fam"/>
    <property type="match status" value="1"/>
</dbReference>
<evidence type="ECO:0000259" key="1">
    <source>
        <dbReference type="Pfam" id="PF05050"/>
    </source>
</evidence>
<reference evidence="2 3" key="1">
    <citation type="journal article" date="2020" name="ISME J.">
        <title>Comparative genomics reveals insights into cyanobacterial evolution and habitat adaptation.</title>
        <authorList>
            <person name="Chen M.Y."/>
            <person name="Teng W.K."/>
            <person name="Zhao L."/>
            <person name="Hu C.X."/>
            <person name="Zhou Y.K."/>
            <person name="Han B.P."/>
            <person name="Song L.R."/>
            <person name="Shu W.S."/>
        </authorList>
    </citation>
    <scope>NUCLEOTIDE SEQUENCE [LARGE SCALE GENOMIC DNA]</scope>
    <source>
        <strain evidence="2 3">FACHB-288</strain>
    </source>
</reference>
<keyword evidence="2" id="KW-0808">Transferase</keyword>
<dbReference type="InterPro" id="IPR029063">
    <property type="entry name" value="SAM-dependent_MTases_sf"/>
</dbReference>
<dbReference type="Gene3D" id="3.40.50.150">
    <property type="entry name" value="Vaccinia Virus protein VP39"/>
    <property type="match status" value="1"/>
</dbReference>
<evidence type="ECO:0000313" key="2">
    <source>
        <dbReference type="EMBL" id="MBD2200795.1"/>
    </source>
</evidence>
<protein>
    <submittedName>
        <fullName evidence="2">FkbM family methyltransferase</fullName>
    </submittedName>
</protein>
<dbReference type="EMBL" id="JACJQH010000114">
    <property type="protein sequence ID" value="MBD2200795.1"/>
    <property type="molecule type" value="Genomic_DNA"/>
</dbReference>
<gene>
    <name evidence="2" type="ORF">H6G24_36045</name>
</gene>
<sequence>MITLDNLFEELKLNKVKLLKIDVEGFELEVIHGLLKKIDIVENIIIEILTPLADTSAREEEIFAFLKEHNFELKNIVGQPLEKVKNLQEYNLLATKNI</sequence>
<organism evidence="2 3">
    <name type="scientific">Calothrix parietina FACHB-288</name>
    <dbReference type="NCBI Taxonomy" id="2692896"/>
    <lineage>
        <taxon>Bacteria</taxon>
        <taxon>Bacillati</taxon>
        <taxon>Cyanobacteriota</taxon>
        <taxon>Cyanophyceae</taxon>
        <taxon>Nostocales</taxon>
        <taxon>Calotrichaceae</taxon>
        <taxon>Calothrix</taxon>
    </lineage>
</organism>
<keyword evidence="2" id="KW-0489">Methyltransferase</keyword>
<proteinExistence type="predicted"/>
<keyword evidence="3" id="KW-1185">Reference proteome</keyword>
<dbReference type="GO" id="GO:0008168">
    <property type="term" value="F:methyltransferase activity"/>
    <property type="evidence" value="ECO:0007669"/>
    <property type="project" value="UniProtKB-KW"/>
</dbReference>
<dbReference type="SUPFAM" id="SSF53335">
    <property type="entry name" value="S-adenosyl-L-methionine-dependent methyltransferases"/>
    <property type="match status" value="1"/>
</dbReference>
<feature type="domain" description="Methyltransferase FkbM" evidence="1">
    <location>
        <begin position="2"/>
        <end position="73"/>
    </location>
</feature>
<dbReference type="GO" id="GO:0032259">
    <property type="term" value="P:methylation"/>
    <property type="evidence" value="ECO:0007669"/>
    <property type="project" value="UniProtKB-KW"/>
</dbReference>
<dbReference type="Proteomes" id="UP000658514">
    <property type="component" value="Unassembled WGS sequence"/>
</dbReference>
<dbReference type="Pfam" id="PF05050">
    <property type="entry name" value="Methyltransf_21"/>
    <property type="match status" value="1"/>
</dbReference>